<sequence>MSMNVQLHEDTVPYLVSPYGHVIFLIQGVKLTVESGNGYPGQGGCFYGQPGRCYVSQYRIVYVSDAPQTAYKSFSIPFYTIKSWQFHVGLLGKKVWRGNVNPIPGGGLVGVGLFTLQFMTHGFDEFRSHVEPLLAQSRSLHEQLAALQTPSVLMVPAKIADPSEGKVPLAYFAPEDPFTIFIISSAGKKKEAKEAK</sequence>
<accession>A0AAV2YE74</accession>
<proteinExistence type="predicted"/>
<comment type="caution">
    <text evidence="1">The sequence shown here is derived from an EMBL/GenBank/DDBJ whole genome shotgun (WGS) entry which is preliminary data.</text>
</comment>
<dbReference type="EMBL" id="DAKRPA010000435">
    <property type="protein sequence ID" value="DAZ92580.1"/>
    <property type="molecule type" value="Genomic_DNA"/>
</dbReference>
<reference evidence="1" key="1">
    <citation type="submission" date="2022-11" db="EMBL/GenBank/DDBJ databases">
        <authorList>
            <person name="Morgan W.R."/>
            <person name="Tartar A."/>
        </authorList>
    </citation>
    <scope>NUCLEOTIDE SEQUENCE</scope>
    <source>
        <strain evidence="1">ARSEF 373</strain>
    </source>
</reference>
<dbReference type="Proteomes" id="UP001146120">
    <property type="component" value="Unassembled WGS sequence"/>
</dbReference>
<evidence type="ECO:0000313" key="2">
    <source>
        <dbReference type="Proteomes" id="UP001146120"/>
    </source>
</evidence>
<dbReference type="InterPro" id="IPR044852">
    <property type="entry name" value="WBP2-like"/>
</dbReference>
<gene>
    <name evidence="1" type="ORF">N0F65_012810</name>
</gene>
<dbReference type="GO" id="GO:0005634">
    <property type="term" value="C:nucleus"/>
    <property type="evidence" value="ECO:0007669"/>
    <property type="project" value="TreeGrafter"/>
</dbReference>
<dbReference type="PANTHER" id="PTHR31606">
    <property type="entry name" value="WW DOMAIN BINDING PROTEIN 2, ISOFORM E"/>
    <property type="match status" value="1"/>
</dbReference>
<dbReference type="SUPFAM" id="SSF50729">
    <property type="entry name" value="PH domain-like"/>
    <property type="match status" value="1"/>
</dbReference>
<dbReference type="AlphaFoldDB" id="A0AAV2YE74"/>
<keyword evidence="2" id="KW-1185">Reference proteome</keyword>
<dbReference type="GO" id="GO:0031490">
    <property type="term" value="F:chromatin DNA binding"/>
    <property type="evidence" value="ECO:0007669"/>
    <property type="project" value="TreeGrafter"/>
</dbReference>
<reference evidence="1" key="2">
    <citation type="journal article" date="2023" name="Microbiol Resour">
        <title>Decontamination and Annotation of the Draft Genome Sequence of the Oomycete Lagenidium giganteum ARSEF 373.</title>
        <authorList>
            <person name="Morgan W.R."/>
            <person name="Tartar A."/>
        </authorList>
    </citation>
    <scope>NUCLEOTIDE SEQUENCE</scope>
    <source>
        <strain evidence="1">ARSEF 373</strain>
    </source>
</reference>
<dbReference type="PANTHER" id="PTHR31606:SF1">
    <property type="entry name" value="WW DOMAIN BINDING PROTEIN 2, ISOFORM E"/>
    <property type="match status" value="1"/>
</dbReference>
<name>A0AAV2YE74_9STRA</name>
<organism evidence="1 2">
    <name type="scientific">Lagenidium giganteum</name>
    <dbReference type="NCBI Taxonomy" id="4803"/>
    <lineage>
        <taxon>Eukaryota</taxon>
        <taxon>Sar</taxon>
        <taxon>Stramenopiles</taxon>
        <taxon>Oomycota</taxon>
        <taxon>Peronosporomycetes</taxon>
        <taxon>Pythiales</taxon>
        <taxon>Pythiaceae</taxon>
    </lineage>
</organism>
<evidence type="ECO:0000313" key="1">
    <source>
        <dbReference type="EMBL" id="DAZ92580.1"/>
    </source>
</evidence>
<protein>
    <submittedName>
        <fullName evidence="1">Uncharacterized protein</fullName>
    </submittedName>
</protein>
<dbReference type="GO" id="GO:0003713">
    <property type="term" value="F:transcription coactivator activity"/>
    <property type="evidence" value="ECO:0007669"/>
    <property type="project" value="InterPro"/>
</dbReference>